<protein>
    <submittedName>
        <fullName evidence="3">15859_t:CDS:1</fullName>
    </submittedName>
</protein>
<proteinExistence type="predicted"/>
<dbReference type="PANTHER" id="PTHR47566">
    <property type="match status" value="1"/>
</dbReference>
<dbReference type="InterPro" id="IPR052574">
    <property type="entry name" value="CDIRP"/>
</dbReference>
<keyword evidence="4" id="KW-1185">Reference proteome</keyword>
<name>A0A9W4WRP1_9GLOM</name>
<gene>
    <name evidence="3" type="ORF">FWILDA_LOCUS2871</name>
</gene>
<evidence type="ECO:0000313" key="4">
    <source>
        <dbReference type="Proteomes" id="UP001153678"/>
    </source>
</evidence>
<dbReference type="OrthoDB" id="2157530at2759"/>
<keyword evidence="2" id="KW-0677">Repeat</keyword>
<keyword evidence="1" id="KW-0433">Leucine-rich repeat</keyword>
<dbReference type="PANTHER" id="PTHR47566:SF1">
    <property type="entry name" value="PROTEIN NUD1"/>
    <property type="match status" value="1"/>
</dbReference>
<accession>A0A9W4WRP1</accession>
<evidence type="ECO:0000256" key="2">
    <source>
        <dbReference type="ARBA" id="ARBA00022737"/>
    </source>
</evidence>
<dbReference type="PROSITE" id="PS51450">
    <property type="entry name" value="LRR"/>
    <property type="match status" value="1"/>
</dbReference>
<sequence>MVKGLITTKTNKKVRGYDNMNHLYLSISVDSEIGILDSEGKERGARIEVCRNDAAKSECQTHKKIITKNDSLSSAFLTNHAEGGKIELLERRSKGEKRLLRKVIKIITTGKKVVKNITKVTIQNCPQLKELVIPNFTDNQELIIINCPNLEVLECGNNKLSKLVGVNECLNLTELDCRDNQLNNLDISNCQQLKKLYCNGNKLTNLDLTNLGELEYLNCSDNQITQLNLNQQVNLKGLDLTGNNFTSLEFTKTLTALEKLNISQTKITTGLEYLPQSLKEIECEGKLKNELETHPKLMEEAGKEKISDYYQKLKPEEGNSETKLADIKKLPLRLYNLKTKQVEEIQDGTDIRNYAILSYVWGDREGSEEISKGAKGQNYEIKLTKLGIEKSQEVRNQKKYYNDATATLISINGRIGERKETDYNLVDGRILAMAWGGLQQSYSSSLNTNPQIFITPLAVKHREQTIPVDGIYSILGLLPYGDKVVPEYKGNICKNCKKLENKQKKSVICEHDEEQKTEFPTYFKEELEQALLSVMKVVTNEVWENGSTNVEGLTNYQSKNIKLTPQGVRLVGKRYVVEKVPEYRDNIILVTTKQNELSLKGISETIEQIKVSDSLVVISEEQERDYQLAILIPSADDCPIDIVEFKLESGERLVPQELFIDMKNKREIIFGIKNITRYHKLTEKLAELDPLLEKNEYEQKKQELDSLLE</sequence>
<dbReference type="InterPro" id="IPR001611">
    <property type="entry name" value="Leu-rich_rpt"/>
</dbReference>
<dbReference type="Gene3D" id="3.80.10.10">
    <property type="entry name" value="Ribonuclease Inhibitor"/>
    <property type="match status" value="1"/>
</dbReference>
<dbReference type="Proteomes" id="UP001153678">
    <property type="component" value="Unassembled WGS sequence"/>
</dbReference>
<evidence type="ECO:0000256" key="1">
    <source>
        <dbReference type="ARBA" id="ARBA00022614"/>
    </source>
</evidence>
<dbReference type="AlphaFoldDB" id="A0A9W4WRP1"/>
<comment type="caution">
    <text evidence="3">The sequence shown here is derived from an EMBL/GenBank/DDBJ whole genome shotgun (WGS) entry which is preliminary data.</text>
</comment>
<evidence type="ECO:0000313" key="3">
    <source>
        <dbReference type="EMBL" id="CAI2167036.1"/>
    </source>
</evidence>
<dbReference type="SUPFAM" id="SSF52058">
    <property type="entry name" value="L domain-like"/>
    <property type="match status" value="1"/>
</dbReference>
<dbReference type="GO" id="GO:0035591">
    <property type="term" value="F:signaling adaptor activity"/>
    <property type="evidence" value="ECO:0007669"/>
    <property type="project" value="TreeGrafter"/>
</dbReference>
<dbReference type="InterPro" id="IPR032675">
    <property type="entry name" value="LRR_dom_sf"/>
</dbReference>
<organism evidence="3 4">
    <name type="scientific">Funneliformis geosporum</name>
    <dbReference type="NCBI Taxonomy" id="1117311"/>
    <lineage>
        <taxon>Eukaryota</taxon>
        <taxon>Fungi</taxon>
        <taxon>Fungi incertae sedis</taxon>
        <taxon>Mucoromycota</taxon>
        <taxon>Glomeromycotina</taxon>
        <taxon>Glomeromycetes</taxon>
        <taxon>Glomerales</taxon>
        <taxon>Glomeraceae</taxon>
        <taxon>Funneliformis</taxon>
    </lineage>
</organism>
<dbReference type="EMBL" id="CAMKVN010000356">
    <property type="protein sequence ID" value="CAI2167036.1"/>
    <property type="molecule type" value="Genomic_DNA"/>
</dbReference>
<reference evidence="3" key="1">
    <citation type="submission" date="2022-08" db="EMBL/GenBank/DDBJ databases">
        <authorList>
            <person name="Kallberg Y."/>
            <person name="Tangrot J."/>
            <person name="Rosling A."/>
        </authorList>
    </citation>
    <scope>NUCLEOTIDE SEQUENCE</scope>
    <source>
        <strain evidence="3">Wild A</strain>
    </source>
</reference>